<feature type="domain" description="AB hydrolase-1" evidence="1">
    <location>
        <begin position="20"/>
        <end position="271"/>
    </location>
</feature>
<dbReference type="GO" id="GO:0072330">
    <property type="term" value="P:monocarboxylic acid biosynthetic process"/>
    <property type="evidence" value="ECO:0007669"/>
    <property type="project" value="UniProtKB-ARBA"/>
</dbReference>
<comment type="caution">
    <text evidence="2">The sequence shown here is derived from an EMBL/GenBank/DDBJ whole genome shotgun (WGS) entry which is preliminary data.</text>
</comment>
<evidence type="ECO:0000313" key="3">
    <source>
        <dbReference type="Proteomes" id="UP000177622"/>
    </source>
</evidence>
<dbReference type="AlphaFoldDB" id="A0A1F5LJ03"/>
<sequence length="292" mass="33273">MRLPDGRTLGYAEYGPETGYPLIFLHGYPQCRYEGSIIEDILHQRGIRMIAPERPGFGLSTEQPNRRIMDWPADVQALARHLSLSRFALMGGSGGGPYTLACAHTIPHEMMSAVGILAGGGNWKAGAHHMPWIYRISALAAKYWPAGLRGSLSIVVWMLRNGLTSRRGIRWLDGYLQKNQDKHSKTIEERRIEILRALFEPFKQGSGPAVYEAKLLSQDWGIEFRDVTYSNLHIWHAGKDWNSPLPMTEYYVKQLTENPSFKVFEDDTHWTIHRHLDEMLSELIPENTMTKA</sequence>
<dbReference type="Proteomes" id="UP000177622">
    <property type="component" value="Unassembled WGS sequence"/>
</dbReference>
<evidence type="ECO:0000313" key="2">
    <source>
        <dbReference type="EMBL" id="OGE53184.1"/>
    </source>
</evidence>
<dbReference type="GeneID" id="34576018"/>
<dbReference type="SUPFAM" id="SSF53474">
    <property type="entry name" value="alpha/beta-Hydrolases"/>
    <property type="match status" value="1"/>
</dbReference>
<dbReference type="Pfam" id="PF00561">
    <property type="entry name" value="Abhydrolase_1"/>
    <property type="match status" value="1"/>
</dbReference>
<dbReference type="RefSeq" id="XP_022488623.1">
    <property type="nucleotide sequence ID" value="XM_022631284.1"/>
</dbReference>
<dbReference type="InterPro" id="IPR000073">
    <property type="entry name" value="AB_hydrolase_1"/>
</dbReference>
<accession>A0A1F5LJ03</accession>
<dbReference type="EMBL" id="LXJU01000008">
    <property type="protein sequence ID" value="OGE53184.1"/>
    <property type="molecule type" value="Genomic_DNA"/>
</dbReference>
<organism evidence="2 3">
    <name type="scientific">Penicillium arizonense</name>
    <dbReference type="NCBI Taxonomy" id="1835702"/>
    <lineage>
        <taxon>Eukaryota</taxon>
        <taxon>Fungi</taxon>
        <taxon>Dikarya</taxon>
        <taxon>Ascomycota</taxon>
        <taxon>Pezizomycotina</taxon>
        <taxon>Eurotiomycetes</taxon>
        <taxon>Eurotiomycetidae</taxon>
        <taxon>Eurotiales</taxon>
        <taxon>Aspergillaceae</taxon>
        <taxon>Penicillium</taxon>
    </lineage>
</organism>
<dbReference type="Gene3D" id="3.40.50.1820">
    <property type="entry name" value="alpha/beta hydrolase"/>
    <property type="match status" value="1"/>
</dbReference>
<dbReference type="InterPro" id="IPR029058">
    <property type="entry name" value="AB_hydrolase_fold"/>
</dbReference>
<dbReference type="OrthoDB" id="294702at2759"/>
<dbReference type="GO" id="GO:0017000">
    <property type="term" value="P:antibiotic biosynthetic process"/>
    <property type="evidence" value="ECO:0007669"/>
    <property type="project" value="UniProtKB-ARBA"/>
</dbReference>
<proteinExistence type="predicted"/>
<gene>
    <name evidence="2" type="ORF">PENARI_c008G00619</name>
</gene>
<protein>
    <recommendedName>
        <fullName evidence="1">AB hydrolase-1 domain-containing protein</fullName>
    </recommendedName>
</protein>
<reference evidence="2 3" key="1">
    <citation type="journal article" date="2016" name="Sci. Rep.">
        <title>Penicillium arizonense, a new, genome sequenced fungal species, reveals a high chemical diversity in secreted metabolites.</title>
        <authorList>
            <person name="Grijseels S."/>
            <person name="Nielsen J.C."/>
            <person name="Randelovic M."/>
            <person name="Nielsen J."/>
            <person name="Nielsen K.F."/>
            <person name="Workman M."/>
            <person name="Frisvad J.C."/>
        </authorList>
    </citation>
    <scope>NUCLEOTIDE SEQUENCE [LARGE SCALE GENOMIC DNA]</scope>
    <source>
        <strain evidence="2 3">CBS 141311</strain>
    </source>
</reference>
<dbReference type="STRING" id="1835702.A0A1F5LJ03"/>
<keyword evidence="3" id="KW-1185">Reference proteome</keyword>
<name>A0A1F5LJ03_PENAI</name>
<evidence type="ECO:0000259" key="1">
    <source>
        <dbReference type="Pfam" id="PF00561"/>
    </source>
</evidence>
<dbReference type="PANTHER" id="PTHR45763:SF46">
    <property type="entry name" value="AB HYDROLASE-1 DOMAIN-CONTAINING PROTEIN"/>
    <property type="match status" value="1"/>
</dbReference>
<dbReference type="PANTHER" id="PTHR45763">
    <property type="entry name" value="HYDROLASE, ALPHA/BETA FOLD FAMILY PROTEIN, EXPRESSED-RELATED"/>
    <property type="match status" value="1"/>
</dbReference>